<proteinExistence type="predicted"/>
<organism evidence="2 3">
    <name type="scientific">Heterorhabditis bacteriophora</name>
    <name type="common">Entomopathogenic nematode worm</name>
    <dbReference type="NCBI Taxonomy" id="37862"/>
    <lineage>
        <taxon>Eukaryota</taxon>
        <taxon>Metazoa</taxon>
        <taxon>Ecdysozoa</taxon>
        <taxon>Nematoda</taxon>
        <taxon>Chromadorea</taxon>
        <taxon>Rhabditida</taxon>
        <taxon>Rhabditina</taxon>
        <taxon>Rhabditomorpha</taxon>
        <taxon>Strongyloidea</taxon>
        <taxon>Heterorhabditidae</taxon>
        <taxon>Heterorhabditis</taxon>
    </lineage>
</organism>
<dbReference type="InterPro" id="IPR001466">
    <property type="entry name" value="Beta-lactam-related"/>
</dbReference>
<dbReference type="WBParaSite" id="Hba_00575">
    <property type="protein sequence ID" value="Hba_00575"/>
    <property type="gene ID" value="Hba_00575"/>
</dbReference>
<dbReference type="Pfam" id="PF00144">
    <property type="entry name" value="Beta-lactamase"/>
    <property type="match status" value="1"/>
</dbReference>
<evidence type="ECO:0000313" key="3">
    <source>
        <dbReference type="WBParaSite" id="Hba_00575"/>
    </source>
</evidence>
<dbReference type="InterPro" id="IPR052907">
    <property type="entry name" value="Beta-lactamase/esterase"/>
</dbReference>
<sequence>MMWNVVVKSVFLVLLLAYCIQLYFYNSTIDPHIEGNISDERFKLVYEVFRSNFIDGWEREGASLVVYQKGKKVVDIWGGYADKESGRLWQRDTLNIAFSCTKAVAGICIAKLVDQGLLNYDDPVEKHWPGFGKNGKENITVRWLLGHRAGLAYTDHKIHLHIANDSKAISRVFEEQRPNWPPGTEIGYHALTFGWLVDQLIRRVDPKGRSIGVYFKQDIADKYSIFSLLKFCDSCEYYSYIPSYVLVAECISNTLCIHPRTWLYGSPHCSKCA</sequence>
<dbReference type="PANTHER" id="PTHR43319:SF5">
    <property type="entry name" value="BETA-LACTAMASE-RELATED DOMAIN-CONTAINING PROTEIN"/>
    <property type="match status" value="1"/>
</dbReference>
<feature type="domain" description="Beta-lactamase-related" evidence="1">
    <location>
        <begin position="49"/>
        <end position="222"/>
    </location>
</feature>
<name>A0A1I7W7G6_HETBA</name>
<dbReference type="PANTHER" id="PTHR43319">
    <property type="entry name" value="BETA-LACTAMASE-RELATED"/>
    <property type="match status" value="1"/>
</dbReference>
<keyword evidence="2" id="KW-1185">Reference proteome</keyword>
<dbReference type="Proteomes" id="UP000095283">
    <property type="component" value="Unplaced"/>
</dbReference>
<dbReference type="AlphaFoldDB" id="A0A1I7W7G6"/>
<reference evidence="3" key="1">
    <citation type="submission" date="2016-11" db="UniProtKB">
        <authorList>
            <consortium name="WormBaseParasite"/>
        </authorList>
    </citation>
    <scope>IDENTIFICATION</scope>
</reference>
<dbReference type="SUPFAM" id="SSF56601">
    <property type="entry name" value="beta-lactamase/transpeptidase-like"/>
    <property type="match status" value="1"/>
</dbReference>
<evidence type="ECO:0000259" key="1">
    <source>
        <dbReference type="Pfam" id="PF00144"/>
    </source>
</evidence>
<dbReference type="Gene3D" id="3.40.710.10">
    <property type="entry name" value="DD-peptidase/beta-lactamase superfamily"/>
    <property type="match status" value="1"/>
</dbReference>
<accession>A0A1I7W7G6</accession>
<evidence type="ECO:0000313" key="2">
    <source>
        <dbReference type="Proteomes" id="UP000095283"/>
    </source>
</evidence>
<dbReference type="InterPro" id="IPR012338">
    <property type="entry name" value="Beta-lactam/transpept-like"/>
</dbReference>
<protein>
    <submittedName>
        <fullName evidence="3">Beta-lactamase domain-containing protein</fullName>
    </submittedName>
</protein>